<dbReference type="Proteomes" id="UP000277424">
    <property type="component" value="Unassembled WGS sequence"/>
</dbReference>
<protein>
    <submittedName>
        <fullName evidence="1">Uncharacterized protein</fullName>
    </submittedName>
</protein>
<evidence type="ECO:0000313" key="2">
    <source>
        <dbReference type="Proteomes" id="UP000277424"/>
    </source>
</evidence>
<dbReference type="EMBL" id="RBIG01000003">
    <property type="protein sequence ID" value="RKQ68335.1"/>
    <property type="molecule type" value="Genomic_DNA"/>
</dbReference>
<gene>
    <name evidence="1" type="ORF">BCL74_2813</name>
</gene>
<reference evidence="1 2" key="1">
    <citation type="submission" date="2018-10" db="EMBL/GenBank/DDBJ databases">
        <title>Comparative analysis of microorganisms from saline springs in Andes Mountain Range, Colombia.</title>
        <authorList>
            <person name="Rubin E."/>
        </authorList>
    </citation>
    <scope>NUCLEOTIDE SEQUENCE [LARGE SCALE GENOMIC DNA]</scope>
    <source>
        <strain evidence="1 2">USBA 36</strain>
    </source>
</reference>
<sequence length="62" mass="6729">MNYFTETRRVPLGTIARTGSICPESGVWQVVGYPTTTAPIAKGNRMPPYAGVAVVWALIQYA</sequence>
<dbReference type="RefSeq" id="WP_121220930.1">
    <property type="nucleotide sequence ID" value="NZ_RBIG01000003.1"/>
</dbReference>
<dbReference type="AlphaFoldDB" id="A0A420WBJ1"/>
<comment type="caution">
    <text evidence="1">The sequence shown here is derived from an EMBL/GenBank/DDBJ whole genome shotgun (WGS) entry which is preliminary data.</text>
</comment>
<dbReference type="OrthoDB" id="8481071at2"/>
<organism evidence="1 2">
    <name type="scientific">Oceanibaculum indicum</name>
    <dbReference type="NCBI Taxonomy" id="526216"/>
    <lineage>
        <taxon>Bacteria</taxon>
        <taxon>Pseudomonadati</taxon>
        <taxon>Pseudomonadota</taxon>
        <taxon>Alphaproteobacteria</taxon>
        <taxon>Rhodospirillales</taxon>
        <taxon>Oceanibaculaceae</taxon>
        <taxon>Oceanibaculum</taxon>
    </lineage>
</organism>
<proteinExistence type="predicted"/>
<name>A0A420WBJ1_9PROT</name>
<evidence type="ECO:0000313" key="1">
    <source>
        <dbReference type="EMBL" id="RKQ68335.1"/>
    </source>
</evidence>
<accession>A0A420WBJ1</accession>